<evidence type="ECO:0000256" key="7">
    <source>
        <dbReference type="ARBA" id="ARBA00023098"/>
    </source>
</evidence>
<evidence type="ECO:0000256" key="10">
    <source>
        <dbReference type="ARBA" id="ARBA00023235"/>
    </source>
</evidence>
<dbReference type="Gene3D" id="3.50.50.60">
    <property type="entry name" value="FAD/NAD(P)-binding domain"/>
    <property type="match status" value="3"/>
</dbReference>
<dbReference type="InterPro" id="IPR052542">
    <property type="entry name" value="Cholesterol_Oxidase"/>
</dbReference>
<dbReference type="InterPro" id="IPR036188">
    <property type="entry name" value="FAD/NAD-bd_sf"/>
</dbReference>
<evidence type="ECO:0000256" key="8">
    <source>
        <dbReference type="ARBA" id="ARBA00023166"/>
    </source>
</evidence>
<reference evidence="17" key="1">
    <citation type="submission" date="2023-09" db="EMBL/GenBank/DDBJ databases">
        <title>Paucibacter sp. APW11 Genome sequencing and assembly.</title>
        <authorList>
            <person name="Kim I."/>
        </authorList>
    </citation>
    <scope>NUCLEOTIDE SEQUENCE</scope>
    <source>
        <strain evidence="17">APW11</strain>
    </source>
</reference>
<dbReference type="InterPro" id="IPR017896">
    <property type="entry name" value="4Fe4S_Fe-S-bd"/>
</dbReference>
<dbReference type="SUPFAM" id="SSF51905">
    <property type="entry name" value="FAD/NAD(P)-binding domain"/>
    <property type="match status" value="1"/>
</dbReference>
<organism evidence="17 18">
    <name type="scientific">Roseateles aquae</name>
    <dbReference type="NCBI Taxonomy" id="3077235"/>
    <lineage>
        <taxon>Bacteria</taxon>
        <taxon>Pseudomonadati</taxon>
        <taxon>Pseudomonadota</taxon>
        <taxon>Betaproteobacteria</taxon>
        <taxon>Burkholderiales</taxon>
        <taxon>Sphaerotilaceae</taxon>
        <taxon>Roseateles</taxon>
    </lineage>
</organism>
<evidence type="ECO:0000256" key="4">
    <source>
        <dbReference type="ARBA" id="ARBA00022630"/>
    </source>
</evidence>
<dbReference type="Pfam" id="PF00732">
    <property type="entry name" value="GMC_oxred_N"/>
    <property type="match status" value="1"/>
</dbReference>
<evidence type="ECO:0000256" key="5">
    <source>
        <dbReference type="ARBA" id="ARBA00022827"/>
    </source>
</evidence>
<keyword evidence="3" id="KW-0153">Cholesterol metabolism</keyword>
<dbReference type="InterPro" id="IPR000172">
    <property type="entry name" value="GMC_OxRdtase_N"/>
</dbReference>
<keyword evidence="8" id="KW-1207">Sterol metabolism</keyword>
<protein>
    <recommendedName>
        <fullName evidence="14">Cholesterol oxidase</fullName>
        <ecNumber evidence="13">1.1.3.6</ecNumber>
        <ecNumber evidence="11">5.3.3.1</ecNumber>
    </recommendedName>
    <alternativeName>
        <fullName evidence="15">Cholesterol isomerase</fullName>
    </alternativeName>
</protein>
<evidence type="ECO:0000256" key="14">
    <source>
        <dbReference type="ARBA" id="ARBA00049744"/>
    </source>
</evidence>
<keyword evidence="10" id="KW-0413">Isomerase</keyword>
<evidence type="ECO:0000256" key="12">
    <source>
        <dbReference type="ARBA" id="ARBA00049645"/>
    </source>
</evidence>
<dbReference type="PANTHER" id="PTHR47470">
    <property type="entry name" value="CHOLESTEROL OXIDASE"/>
    <property type="match status" value="1"/>
</dbReference>
<keyword evidence="6" id="KW-0560">Oxidoreductase</keyword>
<evidence type="ECO:0000256" key="11">
    <source>
        <dbReference type="ARBA" id="ARBA00038856"/>
    </source>
</evidence>
<dbReference type="EC" id="1.1.3.6" evidence="13"/>
<keyword evidence="4" id="KW-0285">Flavoprotein</keyword>
<comment type="cofactor">
    <cofactor evidence="1">
        <name>FAD</name>
        <dbReference type="ChEBI" id="CHEBI:57692"/>
    </cofactor>
</comment>
<sequence length="1373" mass="148756">MQSSRSTEGCPASEPATATRWLSQSLETLMLALQRAPPRQVDFDVLLVGSGYGGAAAAAALSACRDDEGQVLRVAVLERGREFLPGAFPERMADLPGQVRLARAGSASVSGYQESLFDLRLGPDMVVALANGLGGGSLINAGVMLRARPEVFAQAAWPQALRSDPTQMDAWYAQAEAVLGSVDAAGIENRIERLGGVAERRARWLAGLADVKTGDKTGDKTAARSVPITVALDADARSAAGLPLSRCLGCGDCASGCNHGAKQSLDTNLLLQARRQGAELVTGASVIRVEPLRLADGQPGWRVWLQYTDQRLRERAPAPFSLSARRVVLAAGSLGSTEILMRSRAAGLALSDRLGEQFSGNGDVLAVVAGLPEPLDALADEDSSAAGRGIGPTITAMLDARDQAEAASGAFVVQDLAVPGAMRWMLEEGFALADTLDSLARPDLSEHQAGPCFDDPYAVTPERSARLLPVALIGLDRAQGRLRLPARSAGAEDVGVLTVDWPAARDDPQVQARHDWLARRLQTQGARLLANPVWRLLPQEMDFLAGGARGPMLSVHPLGGCAMGDRAEQGVVNSWGEVFAGTQGEAVHPGLVVLDGAIVPAALGINPALSITALTLRALAHLRRHWALRVAPDASIDPGPRRPYRQLQPELAPARQATEVELRERLGGLVSLPGAPGGDLKYLELSLVYQPQGLRSLLRPGPERRLRLDPARSRLRLFDTRPDPEQPAQPMLVAADAPRHGAAAGRLWMHAERADADARLVLPLAEGELLLFQREASSTRQRRCRALKAWLMNRGWRDSVQALLDGIEQREAPRPGEAPARQRIRARVRHALALASHAGQHRLMSYRLQTAAAAALPGWAAGLGGLTLQADKRISYTRRGNPWKQLSRATLQPAGPLRAARGQGAITLELDLFDLARQRQPLLRVTAAEDLPSSLRDIGSLLAYLTRLLIGTHLWSFRKPDAAAPRAISRLPGDVPGLPAPQIREIAVGRRGEAGQSRRPVDAPLIADPDGPVLLRLTRYPGKSASARPILMLHGYSASGTTFAHHAVQPGPAKLLWEAGYDVWIADMRSSAGMASACLPWTFEECALNDIPVAVDEVLRATGQHQLDVLAHCMGAVMLQMALLQPRQQPEEHFYRLRQRLMNEGLIRRLVISQVTPKLIFSPTNTLRAQLMQYLRPYLPLQDYAFRPEPGGGLLNELIDRLLASLPYPDEEFDIENPPPPSLRKTPWTATRHRMDLLYGRDFAIKNVAPAVFDFIDDHFGPLNLDTVAQAINFARINEITDWRGASLYLDDMAKSLAQLQQMEVLSVHGAENGLCQSESGALCEELYEQVAPGRFRHVVIAGHGHQDCLIGRDIERTVFPAILHFLARGHQR</sequence>
<proteinExistence type="inferred from homology"/>
<evidence type="ECO:0000313" key="18">
    <source>
        <dbReference type="Proteomes" id="UP001246372"/>
    </source>
</evidence>
<comment type="similarity">
    <text evidence="2">Belongs to the GMC oxidoreductase family.</text>
</comment>
<dbReference type="Proteomes" id="UP001246372">
    <property type="component" value="Unassembled WGS sequence"/>
</dbReference>
<evidence type="ECO:0000256" key="13">
    <source>
        <dbReference type="ARBA" id="ARBA00049723"/>
    </source>
</evidence>
<gene>
    <name evidence="17" type="ORF">RQP53_12110</name>
</gene>
<evidence type="ECO:0000313" key="17">
    <source>
        <dbReference type="EMBL" id="MDT9000010.1"/>
    </source>
</evidence>
<comment type="caution">
    <text evidence="17">The sequence shown here is derived from an EMBL/GenBank/DDBJ whole genome shotgun (WGS) entry which is preliminary data.</text>
</comment>
<keyword evidence="9" id="KW-0753">Steroid metabolism</keyword>
<dbReference type="InterPro" id="IPR029058">
    <property type="entry name" value="AB_hydrolase_fold"/>
</dbReference>
<dbReference type="RefSeq" id="WP_315650557.1">
    <property type="nucleotide sequence ID" value="NZ_JAVXZY010000004.1"/>
</dbReference>
<keyword evidence="7" id="KW-0443">Lipid metabolism</keyword>
<accession>A0ABU3PBU2</accession>
<evidence type="ECO:0000256" key="2">
    <source>
        <dbReference type="ARBA" id="ARBA00010790"/>
    </source>
</evidence>
<dbReference type="Pfam" id="PF05199">
    <property type="entry name" value="GMC_oxred_C"/>
    <property type="match status" value="1"/>
</dbReference>
<dbReference type="EC" id="5.3.3.1" evidence="11"/>
<name>A0ABU3PBU2_9BURK</name>
<dbReference type="PROSITE" id="PS51379">
    <property type="entry name" value="4FE4S_FER_2"/>
    <property type="match status" value="1"/>
</dbReference>
<evidence type="ECO:0000259" key="16">
    <source>
        <dbReference type="PROSITE" id="PS51379"/>
    </source>
</evidence>
<dbReference type="EMBL" id="JAVXZY010000004">
    <property type="protein sequence ID" value="MDT9000010.1"/>
    <property type="molecule type" value="Genomic_DNA"/>
</dbReference>
<evidence type="ECO:0000256" key="6">
    <source>
        <dbReference type="ARBA" id="ARBA00023002"/>
    </source>
</evidence>
<keyword evidence="5" id="KW-0274">FAD</keyword>
<evidence type="ECO:0000256" key="1">
    <source>
        <dbReference type="ARBA" id="ARBA00001974"/>
    </source>
</evidence>
<dbReference type="SUPFAM" id="SSF53474">
    <property type="entry name" value="alpha/beta-Hydrolases"/>
    <property type="match status" value="1"/>
</dbReference>
<keyword evidence="18" id="KW-1185">Reference proteome</keyword>
<feature type="domain" description="4Fe-4S ferredoxin-type" evidence="16">
    <location>
        <begin position="238"/>
        <end position="268"/>
    </location>
</feature>
<comment type="pathway">
    <text evidence="12">Steroid metabolism; cholesterol degradation.</text>
</comment>
<dbReference type="InterPro" id="IPR007867">
    <property type="entry name" value="GMC_OxRtase_C"/>
</dbReference>
<dbReference type="Gene3D" id="3.40.50.1820">
    <property type="entry name" value="alpha/beta hydrolase"/>
    <property type="match status" value="1"/>
</dbReference>
<dbReference type="PANTHER" id="PTHR47470:SF1">
    <property type="entry name" value="FAD-DEPENDENT OXIDOREDUCTASE 2 FAD BINDING DOMAIN-CONTAINING PROTEIN"/>
    <property type="match status" value="1"/>
</dbReference>
<evidence type="ECO:0000256" key="9">
    <source>
        <dbReference type="ARBA" id="ARBA00023221"/>
    </source>
</evidence>
<evidence type="ECO:0000256" key="15">
    <source>
        <dbReference type="ARBA" id="ARBA00049778"/>
    </source>
</evidence>
<evidence type="ECO:0000256" key="3">
    <source>
        <dbReference type="ARBA" id="ARBA00022548"/>
    </source>
</evidence>